<protein>
    <recommendedName>
        <fullName evidence="3">HTH luxR-type domain-containing protein</fullName>
    </recommendedName>
</protein>
<accession>W6RHR6</accession>
<dbReference type="RefSeq" id="WP_024318620.1">
    <property type="nucleotide sequence ID" value="NZ_ATTO01000102.1"/>
</dbReference>
<reference evidence="1" key="1">
    <citation type="submission" date="2013-11" db="EMBL/GenBank/DDBJ databases">
        <title>Draft genome sequence of the broad-host-range Rhizobium sp. LPU83 strain, a member of the low-genetic diversity Oregon-like Rhizobium sp. group.</title>
        <authorList>
            <person name="Wibberg D."/>
            <person name="Puehler A."/>
            <person name="Schlueter A."/>
        </authorList>
    </citation>
    <scope>NUCLEOTIDE SEQUENCE [LARGE SCALE GENOMIC DNA]</scope>
    <source>
        <strain evidence="1">LPU83</strain>
        <plasmid evidence="1">pLPU83b</plasmid>
    </source>
</reference>
<sequence>MKTRMLSPFERTCLWWVSRGRTLAEIALIEGKNIAEIELYLERAVVSLNAGSIEQALEKEKLRQSD</sequence>
<keyword evidence="2" id="KW-1185">Reference proteome</keyword>
<dbReference type="GO" id="GO:0003677">
    <property type="term" value="F:DNA binding"/>
    <property type="evidence" value="ECO:0007669"/>
    <property type="project" value="InterPro"/>
</dbReference>
<gene>
    <name evidence="1" type="ORF">LPU83_pLPU83b_0367</name>
</gene>
<evidence type="ECO:0000313" key="1">
    <source>
        <dbReference type="EMBL" id="CDM60354.1"/>
    </source>
</evidence>
<dbReference type="GO" id="GO:0006355">
    <property type="term" value="P:regulation of DNA-templated transcription"/>
    <property type="evidence" value="ECO:0007669"/>
    <property type="project" value="InterPro"/>
</dbReference>
<dbReference type="Gene3D" id="1.10.10.10">
    <property type="entry name" value="Winged helix-like DNA-binding domain superfamily/Winged helix DNA-binding domain"/>
    <property type="match status" value="1"/>
</dbReference>
<proteinExistence type="predicted"/>
<evidence type="ECO:0008006" key="3">
    <source>
        <dbReference type="Google" id="ProtNLM"/>
    </source>
</evidence>
<comment type="caution">
    <text evidence="1">The sequence shown here is derived from an EMBL/GenBank/DDBJ whole genome shotgun (WGS) entry which is preliminary data.</text>
</comment>
<dbReference type="InterPro" id="IPR016032">
    <property type="entry name" value="Sig_transdc_resp-reg_C-effctor"/>
</dbReference>
<dbReference type="EMBL" id="CBYB010000036">
    <property type="protein sequence ID" value="CDM60354.1"/>
    <property type="molecule type" value="Genomic_DNA"/>
</dbReference>
<name>W6RHR6_9HYPH</name>
<evidence type="ECO:0000313" key="2">
    <source>
        <dbReference type="Proteomes" id="UP000019443"/>
    </source>
</evidence>
<geneLocation type="plasmid" evidence="1">
    <name>pLPU83b</name>
</geneLocation>
<dbReference type="Proteomes" id="UP000019443">
    <property type="component" value="Unassembled WGS sequence"/>
</dbReference>
<dbReference type="SUPFAM" id="SSF46894">
    <property type="entry name" value="C-terminal effector domain of the bipartite response regulators"/>
    <property type="match status" value="1"/>
</dbReference>
<keyword evidence="1" id="KW-0614">Plasmid</keyword>
<dbReference type="AlphaFoldDB" id="W6RHR6"/>
<dbReference type="InterPro" id="IPR036388">
    <property type="entry name" value="WH-like_DNA-bd_sf"/>
</dbReference>
<organism evidence="1 2">
    <name type="scientific">Rhizobium favelukesii</name>
    <dbReference type="NCBI Taxonomy" id="348824"/>
    <lineage>
        <taxon>Bacteria</taxon>
        <taxon>Pseudomonadati</taxon>
        <taxon>Pseudomonadota</taxon>
        <taxon>Alphaproteobacteria</taxon>
        <taxon>Hyphomicrobiales</taxon>
        <taxon>Rhizobiaceae</taxon>
        <taxon>Rhizobium/Agrobacterium group</taxon>
        <taxon>Rhizobium</taxon>
    </lineage>
</organism>